<gene>
    <name evidence="8" type="ORF">SAMN05421684_7951</name>
</gene>
<evidence type="ECO:0000256" key="6">
    <source>
        <dbReference type="SAM" id="Phobius"/>
    </source>
</evidence>
<dbReference type="InterPro" id="IPR036259">
    <property type="entry name" value="MFS_trans_sf"/>
</dbReference>
<keyword evidence="2" id="KW-1003">Cell membrane</keyword>
<evidence type="ECO:0000313" key="8">
    <source>
        <dbReference type="EMBL" id="SDZ65177.1"/>
    </source>
</evidence>
<evidence type="ECO:0000256" key="3">
    <source>
        <dbReference type="ARBA" id="ARBA00022692"/>
    </source>
</evidence>
<dbReference type="GO" id="GO:0005886">
    <property type="term" value="C:plasma membrane"/>
    <property type="evidence" value="ECO:0007669"/>
    <property type="project" value="UniProtKB-SubCell"/>
</dbReference>
<organism evidence="8 9">
    <name type="scientific">Asanoa ishikariensis</name>
    <dbReference type="NCBI Taxonomy" id="137265"/>
    <lineage>
        <taxon>Bacteria</taxon>
        <taxon>Bacillati</taxon>
        <taxon>Actinomycetota</taxon>
        <taxon>Actinomycetes</taxon>
        <taxon>Micromonosporales</taxon>
        <taxon>Micromonosporaceae</taxon>
        <taxon>Asanoa</taxon>
    </lineage>
</organism>
<feature type="transmembrane region" description="Helical" evidence="6">
    <location>
        <begin position="255"/>
        <end position="277"/>
    </location>
</feature>
<dbReference type="SUPFAM" id="SSF103473">
    <property type="entry name" value="MFS general substrate transporter"/>
    <property type="match status" value="1"/>
</dbReference>
<feature type="transmembrane region" description="Helical" evidence="6">
    <location>
        <begin position="313"/>
        <end position="337"/>
    </location>
</feature>
<dbReference type="Gene3D" id="1.20.1250.20">
    <property type="entry name" value="MFS general substrate transporter like domains"/>
    <property type="match status" value="1"/>
</dbReference>
<dbReference type="PANTHER" id="PTHR23513:SF6">
    <property type="entry name" value="MAJOR FACILITATOR SUPERFAMILY ASSOCIATED DOMAIN-CONTAINING PROTEIN"/>
    <property type="match status" value="1"/>
</dbReference>
<dbReference type="GO" id="GO:0022857">
    <property type="term" value="F:transmembrane transporter activity"/>
    <property type="evidence" value="ECO:0007669"/>
    <property type="project" value="InterPro"/>
</dbReference>
<dbReference type="PROSITE" id="PS50850">
    <property type="entry name" value="MFS"/>
    <property type="match status" value="1"/>
</dbReference>
<feature type="transmembrane region" description="Helical" evidence="6">
    <location>
        <begin position="289"/>
        <end position="307"/>
    </location>
</feature>
<evidence type="ECO:0000256" key="2">
    <source>
        <dbReference type="ARBA" id="ARBA00022475"/>
    </source>
</evidence>
<name>A0A1H3US48_9ACTN</name>
<comment type="subcellular location">
    <subcellularLocation>
        <location evidence="1">Cell membrane</location>
        <topology evidence="1">Multi-pass membrane protein</topology>
    </subcellularLocation>
</comment>
<evidence type="ECO:0000313" key="9">
    <source>
        <dbReference type="Proteomes" id="UP000199632"/>
    </source>
</evidence>
<feature type="transmembrane region" description="Helical" evidence="6">
    <location>
        <begin position="12"/>
        <end position="33"/>
    </location>
</feature>
<dbReference type="PANTHER" id="PTHR23513">
    <property type="entry name" value="INTEGRAL MEMBRANE EFFLUX PROTEIN-RELATED"/>
    <property type="match status" value="1"/>
</dbReference>
<proteinExistence type="predicted"/>
<protein>
    <submittedName>
        <fullName evidence="8">Predicted arabinose efflux permease, MFS family</fullName>
    </submittedName>
</protein>
<dbReference type="AlphaFoldDB" id="A0A1H3US48"/>
<keyword evidence="9" id="KW-1185">Reference proteome</keyword>
<evidence type="ECO:0000256" key="1">
    <source>
        <dbReference type="ARBA" id="ARBA00004651"/>
    </source>
</evidence>
<feature type="transmembrane region" description="Helical" evidence="6">
    <location>
        <begin position="349"/>
        <end position="371"/>
    </location>
</feature>
<dbReference type="EMBL" id="FNQB01000005">
    <property type="protein sequence ID" value="SDZ65177.1"/>
    <property type="molecule type" value="Genomic_DNA"/>
</dbReference>
<keyword evidence="3 6" id="KW-0812">Transmembrane</keyword>
<sequence>MTSHGVLHNKQFLWLWIGSTVSLVGTSGAHIAYPLLVLTLSGSPVFAGWVAFAVLLPAILLQVPAGLVADHSNRRHVMLGCQAVGALGAALVTIGVYYNVSFLLAVLLMVAFVEGSLSVVFTVAQVAAIRDVVSEEQRASAFGWYETQQPSSRLVGRAIGSALFGVTHWLPFAVNFASYVGTLGTLLLLRPSRFEPRRQSGRPDANSTWVNVSRGFRWVWSIPFVRDAALIVGALNAVFQVVILVVIVAGHDANWPSWMVGMVLASTGVGGILGGLVAPRLNRRFPPRLVFAAGTACWALFLLMFATTTNAGVVALAWTGVGAVGAVTNVAVSVYLVEAVPDAVFGQAVGGVAMLNTMAVPLGPIVGGYLIDAWGTRATGWLLFCATLAVAIFANRRLRANRGGGHGLALVSGDQLDPDDMNRQQSAVR</sequence>
<feature type="transmembrane region" description="Helical" evidence="6">
    <location>
        <begin position="45"/>
        <end position="65"/>
    </location>
</feature>
<reference evidence="9" key="1">
    <citation type="submission" date="2016-10" db="EMBL/GenBank/DDBJ databases">
        <authorList>
            <person name="Varghese N."/>
            <person name="Submissions S."/>
        </authorList>
    </citation>
    <scope>NUCLEOTIDE SEQUENCE [LARGE SCALE GENOMIC DNA]</scope>
    <source>
        <strain evidence="9">DSM 44718</strain>
    </source>
</reference>
<feature type="transmembrane region" description="Helical" evidence="6">
    <location>
        <begin position="377"/>
        <end position="394"/>
    </location>
</feature>
<feature type="transmembrane region" description="Helical" evidence="6">
    <location>
        <begin position="176"/>
        <end position="192"/>
    </location>
</feature>
<dbReference type="InterPro" id="IPR020846">
    <property type="entry name" value="MFS_dom"/>
</dbReference>
<dbReference type="STRING" id="137265.SAMN05421684_7951"/>
<dbReference type="Pfam" id="PF07690">
    <property type="entry name" value="MFS_1"/>
    <property type="match status" value="1"/>
</dbReference>
<dbReference type="RefSeq" id="WP_090803869.1">
    <property type="nucleotide sequence ID" value="NZ_BOND01000029.1"/>
</dbReference>
<evidence type="ECO:0000256" key="4">
    <source>
        <dbReference type="ARBA" id="ARBA00022989"/>
    </source>
</evidence>
<feature type="transmembrane region" description="Helical" evidence="6">
    <location>
        <begin position="228"/>
        <end position="249"/>
    </location>
</feature>
<dbReference type="CDD" id="cd06173">
    <property type="entry name" value="MFS_MefA_like"/>
    <property type="match status" value="1"/>
</dbReference>
<keyword evidence="5 6" id="KW-0472">Membrane</keyword>
<dbReference type="InterPro" id="IPR011701">
    <property type="entry name" value="MFS"/>
</dbReference>
<evidence type="ECO:0000256" key="5">
    <source>
        <dbReference type="ARBA" id="ARBA00023136"/>
    </source>
</evidence>
<dbReference type="Proteomes" id="UP000199632">
    <property type="component" value="Unassembled WGS sequence"/>
</dbReference>
<accession>A0A1H3US48</accession>
<keyword evidence="4 6" id="KW-1133">Transmembrane helix</keyword>
<evidence type="ECO:0000259" key="7">
    <source>
        <dbReference type="PROSITE" id="PS50850"/>
    </source>
</evidence>
<feature type="domain" description="Major facilitator superfamily (MFS) profile" evidence="7">
    <location>
        <begin position="11"/>
        <end position="403"/>
    </location>
</feature>